<name>A0A9X8QSB6_9ACTN</name>
<reference evidence="2" key="1">
    <citation type="submission" date="2016-11" db="EMBL/GenBank/DDBJ databases">
        <authorList>
            <person name="Jaros S."/>
            <person name="Januszkiewicz K."/>
            <person name="Wedrychowicz H."/>
        </authorList>
    </citation>
    <scope>NUCLEOTIDE SEQUENCE [LARGE SCALE GENOMIC DNA]</scope>
    <source>
        <strain evidence="2">CGMCC 4.3555</strain>
    </source>
</reference>
<accession>A0A9X8QSB6</accession>
<comment type="caution">
    <text evidence="1">The sequence shown here is derived from an EMBL/GenBank/DDBJ whole genome shotgun (WGS) entry which is preliminary data.</text>
</comment>
<protein>
    <submittedName>
        <fullName evidence="1">Uncharacterized protein</fullName>
    </submittedName>
</protein>
<organism evidence="1 2">
    <name type="scientific">Streptomyces yunnanensis</name>
    <dbReference type="NCBI Taxonomy" id="156453"/>
    <lineage>
        <taxon>Bacteria</taxon>
        <taxon>Bacillati</taxon>
        <taxon>Actinomycetota</taxon>
        <taxon>Actinomycetes</taxon>
        <taxon>Kitasatosporales</taxon>
        <taxon>Streptomycetaceae</taxon>
        <taxon>Streptomyces</taxon>
    </lineage>
</organism>
<evidence type="ECO:0000313" key="2">
    <source>
        <dbReference type="Proteomes" id="UP000184388"/>
    </source>
</evidence>
<evidence type="ECO:0000313" key="1">
    <source>
        <dbReference type="EMBL" id="SHL75381.1"/>
    </source>
</evidence>
<dbReference type="RefSeq" id="WP_073444623.1">
    <property type="nucleotide sequence ID" value="NZ_FRBK01000006.1"/>
</dbReference>
<dbReference type="Proteomes" id="UP000184388">
    <property type="component" value="Unassembled WGS sequence"/>
</dbReference>
<proteinExistence type="predicted"/>
<sequence>MNALVDRLHTFFGRFTSATHKDVEGLVAAIEQHLAPMIRSAVHDALTTAETDGKSLLDQLKADETKLATAVAAEVAKILGHTPEPPAPGGTA</sequence>
<dbReference type="AlphaFoldDB" id="A0A9X8QSB6"/>
<gene>
    <name evidence="1" type="ORF">SAMN05216268_10680</name>
</gene>
<dbReference type="EMBL" id="FRBK01000006">
    <property type="protein sequence ID" value="SHL75381.1"/>
    <property type="molecule type" value="Genomic_DNA"/>
</dbReference>